<name>A0A9P8UFX0_9PEZI</name>
<proteinExistence type="predicted"/>
<dbReference type="GO" id="GO:0005506">
    <property type="term" value="F:iron ion binding"/>
    <property type="evidence" value="ECO:0007669"/>
    <property type="project" value="InterPro"/>
</dbReference>
<gene>
    <name evidence="6" type="ORF">BKA67DRAFT_330098</name>
</gene>
<keyword evidence="2 4" id="KW-0479">Metal-binding</keyword>
<dbReference type="PRINTS" id="PR00463">
    <property type="entry name" value="EP450I"/>
</dbReference>
<dbReference type="CDD" id="cd11051">
    <property type="entry name" value="CYP59-like"/>
    <property type="match status" value="1"/>
</dbReference>
<keyword evidence="3 4" id="KW-0408">Iron</keyword>
<accession>A0A9P8UFX0</accession>
<protein>
    <submittedName>
        <fullName evidence="6">Cytochrome P450 52A11</fullName>
    </submittedName>
</protein>
<sequence length="565" mass="63601">MSSNRTANGFYEKFLALEVPVYWKLSLLAAFPLVVFYFTKRSKSKTIDIKQFAHFPQPEPADSARGHWPWIEKSAGLGDPRRSFDEILYEQAQKLGYPPVLLVDWRPIESFLILFILNNEVAEQVTRPSKQYSTSVPKHPAMQDLAPLVGSRSLVTLDGDEWKGLRKRILPGFQPQHLLSLVKVILDKTQIFVEHLEKKAASGDESGIDELTTNLAFDVIGIVTFDVDLNAQVPGQQSDILLTYRALSQAYVARDMMKPWWRRYFTENERTVRSLDRKLDTLLKKAIQKEHEKLISGSTTASRSVAALSLSGMDALTPELLQQTSDTCRGFLFAGHDTTSILLQWSFYELHRRPSALETLGEELDEVFGVDPSPAAVMAQLSGPENGKLLARLPYTDAIIKETLRVHPPGTTARVSPEGAGTTLTLPDGQQLLVDGLCLSPRAYIIQRDPKIFGETKDDWMPERWLGPEAANIPESAWRPYERGPRRCTGSELANMEAKIVLACIARHFDFIKVELGELDLDGEGKPEIDEKGFYRTKSTLFSTDQVTAKPVDGMKMRVKIRERK</sequence>
<dbReference type="EMBL" id="JAGPXC010000006">
    <property type="protein sequence ID" value="KAH6651474.1"/>
    <property type="molecule type" value="Genomic_DNA"/>
</dbReference>
<dbReference type="SUPFAM" id="SSF48264">
    <property type="entry name" value="Cytochrome P450"/>
    <property type="match status" value="1"/>
</dbReference>
<dbReference type="InterPro" id="IPR001128">
    <property type="entry name" value="Cyt_P450"/>
</dbReference>
<dbReference type="OrthoDB" id="10029320at2759"/>
<keyword evidence="7" id="KW-1185">Reference proteome</keyword>
<dbReference type="PANTHER" id="PTHR24305:SF222">
    <property type="entry name" value="CYTOCHROME P450 MONOOXYGENASE STCS"/>
    <property type="match status" value="1"/>
</dbReference>
<dbReference type="GO" id="GO:0020037">
    <property type="term" value="F:heme binding"/>
    <property type="evidence" value="ECO:0007669"/>
    <property type="project" value="InterPro"/>
</dbReference>
<dbReference type="Proteomes" id="UP000758603">
    <property type="component" value="Unassembled WGS sequence"/>
</dbReference>
<reference evidence="6" key="1">
    <citation type="journal article" date="2021" name="Nat. Commun.">
        <title>Genetic determinants of endophytism in the Arabidopsis root mycobiome.</title>
        <authorList>
            <person name="Mesny F."/>
            <person name="Miyauchi S."/>
            <person name="Thiergart T."/>
            <person name="Pickel B."/>
            <person name="Atanasova L."/>
            <person name="Karlsson M."/>
            <person name="Huettel B."/>
            <person name="Barry K.W."/>
            <person name="Haridas S."/>
            <person name="Chen C."/>
            <person name="Bauer D."/>
            <person name="Andreopoulos W."/>
            <person name="Pangilinan J."/>
            <person name="LaButti K."/>
            <person name="Riley R."/>
            <person name="Lipzen A."/>
            <person name="Clum A."/>
            <person name="Drula E."/>
            <person name="Henrissat B."/>
            <person name="Kohler A."/>
            <person name="Grigoriev I.V."/>
            <person name="Martin F.M."/>
            <person name="Hacquard S."/>
        </authorList>
    </citation>
    <scope>NUCLEOTIDE SEQUENCE</scope>
    <source>
        <strain evidence="6">MPI-SDFR-AT-0073</strain>
    </source>
</reference>
<feature type="transmembrane region" description="Helical" evidence="5">
    <location>
        <begin position="20"/>
        <end position="39"/>
    </location>
</feature>
<evidence type="ECO:0000256" key="5">
    <source>
        <dbReference type="SAM" id="Phobius"/>
    </source>
</evidence>
<keyword evidence="1 4" id="KW-0349">Heme</keyword>
<evidence type="ECO:0000256" key="4">
    <source>
        <dbReference type="PIRSR" id="PIRSR602401-1"/>
    </source>
</evidence>
<dbReference type="AlphaFoldDB" id="A0A9P8UFX0"/>
<dbReference type="Pfam" id="PF00067">
    <property type="entry name" value="p450"/>
    <property type="match status" value="1"/>
</dbReference>
<keyword evidence="5" id="KW-0472">Membrane</keyword>
<evidence type="ECO:0000313" key="7">
    <source>
        <dbReference type="Proteomes" id="UP000758603"/>
    </source>
</evidence>
<evidence type="ECO:0000313" key="6">
    <source>
        <dbReference type="EMBL" id="KAH6651474.1"/>
    </source>
</evidence>
<feature type="binding site" description="axial binding residue" evidence="4">
    <location>
        <position position="488"/>
    </location>
    <ligand>
        <name>heme</name>
        <dbReference type="ChEBI" id="CHEBI:30413"/>
    </ligand>
    <ligandPart>
        <name>Fe</name>
        <dbReference type="ChEBI" id="CHEBI:18248"/>
    </ligandPart>
</feature>
<dbReference type="PANTHER" id="PTHR24305">
    <property type="entry name" value="CYTOCHROME P450"/>
    <property type="match status" value="1"/>
</dbReference>
<keyword evidence="5" id="KW-1133">Transmembrane helix</keyword>
<dbReference type="PRINTS" id="PR00385">
    <property type="entry name" value="P450"/>
</dbReference>
<comment type="caution">
    <text evidence="6">The sequence shown here is derived from an EMBL/GenBank/DDBJ whole genome shotgun (WGS) entry which is preliminary data.</text>
</comment>
<comment type="cofactor">
    <cofactor evidence="4">
        <name>heme</name>
        <dbReference type="ChEBI" id="CHEBI:30413"/>
    </cofactor>
</comment>
<evidence type="ECO:0000256" key="3">
    <source>
        <dbReference type="ARBA" id="ARBA00023004"/>
    </source>
</evidence>
<dbReference type="GO" id="GO:0004497">
    <property type="term" value="F:monooxygenase activity"/>
    <property type="evidence" value="ECO:0007669"/>
    <property type="project" value="InterPro"/>
</dbReference>
<evidence type="ECO:0000256" key="1">
    <source>
        <dbReference type="ARBA" id="ARBA00022617"/>
    </source>
</evidence>
<dbReference type="Gene3D" id="1.10.630.10">
    <property type="entry name" value="Cytochrome P450"/>
    <property type="match status" value="1"/>
</dbReference>
<dbReference type="GeneID" id="70125128"/>
<organism evidence="6 7">
    <name type="scientific">Truncatella angustata</name>
    <dbReference type="NCBI Taxonomy" id="152316"/>
    <lineage>
        <taxon>Eukaryota</taxon>
        <taxon>Fungi</taxon>
        <taxon>Dikarya</taxon>
        <taxon>Ascomycota</taxon>
        <taxon>Pezizomycotina</taxon>
        <taxon>Sordariomycetes</taxon>
        <taxon>Xylariomycetidae</taxon>
        <taxon>Amphisphaeriales</taxon>
        <taxon>Sporocadaceae</taxon>
        <taxon>Truncatella</taxon>
    </lineage>
</organism>
<evidence type="ECO:0000256" key="2">
    <source>
        <dbReference type="ARBA" id="ARBA00022723"/>
    </source>
</evidence>
<dbReference type="InterPro" id="IPR002401">
    <property type="entry name" value="Cyt_P450_E_grp-I"/>
</dbReference>
<dbReference type="InterPro" id="IPR036396">
    <property type="entry name" value="Cyt_P450_sf"/>
</dbReference>
<dbReference type="RefSeq" id="XP_045955752.1">
    <property type="nucleotide sequence ID" value="XM_046096235.1"/>
</dbReference>
<keyword evidence="5" id="KW-0812">Transmembrane</keyword>
<dbReference type="InterPro" id="IPR050121">
    <property type="entry name" value="Cytochrome_P450_monoxygenase"/>
</dbReference>
<dbReference type="GO" id="GO:0016705">
    <property type="term" value="F:oxidoreductase activity, acting on paired donors, with incorporation or reduction of molecular oxygen"/>
    <property type="evidence" value="ECO:0007669"/>
    <property type="project" value="InterPro"/>
</dbReference>